<feature type="region of interest" description="Disordered" evidence="1">
    <location>
        <begin position="74"/>
        <end position="97"/>
    </location>
</feature>
<evidence type="ECO:0008006" key="4">
    <source>
        <dbReference type="Google" id="ProtNLM"/>
    </source>
</evidence>
<keyword evidence="3" id="KW-1185">Reference proteome</keyword>
<reference evidence="2" key="1">
    <citation type="submission" date="2024-03" db="EMBL/GenBank/DDBJ databases">
        <authorList>
            <consortium name="ELIXIR-Norway"/>
            <consortium name="Elixir Norway"/>
        </authorList>
    </citation>
    <scope>NUCLEOTIDE SEQUENCE</scope>
</reference>
<feature type="region of interest" description="Disordered" evidence="1">
    <location>
        <begin position="1"/>
        <end position="44"/>
    </location>
</feature>
<dbReference type="EMBL" id="OZ023710">
    <property type="protein sequence ID" value="CAK9882801.1"/>
    <property type="molecule type" value="Genomic_DNA"/>
</dbReference>
<dbReference type="InterPro" id="IPR039740">
    <property type="entry name" value="CNOT10"/>
</dbReference>
<dbReference type="PANTHER" id="PTHR12979:SF5">
    <property type="entry name" value="CCR4-NOT TRANSCRIPTION COMPLEX SUBUNIT 10"/>
    <property type="match status" value="1"/>
</dbReference>
<accession>A0ABP1C1S1</accession>
<sequence>MRNKVREGRPGDEQVRERERASPRQNSDSRRRTNPSACLRRRARRVAEAGAKDVAASAGGDAAAAAVVPLSTGVKEATNVEGEDDDDDDEEEQGQTRPVTTTIAGLAKEAAQLFHSRSYLGCLLILNQLLVQNETDPKIQHNIAVAEYYPHGCSDPQKHLEVLVQVKHGHSEELAQETEQQDDHSSSTSASPSLTGSDGSGRLPATPAMITPDVVASMGDHDSSIPTLNTAVMMYHLQQYANAMSVLEPLYSNVEPIDEIAALQMCLLMLDITLASHQPGKAAEVLQYMEKTFGYLLPLADSGNPAPVKEQLATPAETESLPNSTEPILTRTFSEEGLEEEALSLGELDIEPSQAMMSQGKGLFLQWT</sequence>
<organism evidence="2 3">
    <name type="scientific">Sphagnum jensenii</name>
    <dbReference type="NCBI Taxonomy" id="128206"/>
    <lineage>
        <taxon>Eukaryota</taxon>
        <taxon>Viridiplantae</taxon>
        <taxon>Streptophyta</taxon>
        <taxon>Embryophyta</taxon>
        <taxon>Bryophyta</taxon>
        <taxon>Sphagnophytina</taxon>
        <taxon>Sphagnopsida</taxon>
        <taxon>Sphagnales</taxon>
        <taxon>Sphagnaceae</taxon>
        <taxon>Sphagnum</taxon>
    </lineage>
</organism>
<feature type="compositionally biased region" description="Basic and acidic residues" evidence="1">
    <location>
        <begin position="1"/>
        <end position="31"/>
    </location>
</feature>
<protein>
    <recommendedName>
        <fullName evidence="4">CCR4-NOT transcription complex subunit 10</fullName>
    </recommendedName>
</protein>
<evidence type="ECO:0000313" key="3">
    <source>
        <dbReference type="Proteomes" id="UP001497522"/>
    </source>
</evidence>
<feature type="compositionally biased region" description="Low complexity" evidence="1">
    <location>
        <begin position="186"/>
        <end position="197"/>
    </location>
</feature>
<proteinExistence type="predicted"/>
<name>A0ABP1C1S1_9BRYO</name>
<evidence type="ECO:0000313" key="2">
    <source>
        <dbReference type="EMBL" id="CAK9882801.1"/>
    </source>
</evidence>
<feature type="compositionally biased region" description="Acidic residues" evidence="1">
    <location>
        <begin position="81"/>
        <end position="93"/>
    </location>
</feature>
<evidence type="ECO:0000256" key="1">
    <source>
        <dbReference type="SAM" id="MobiDB-lite"/>
    </source>
</evidence>
<feature type="region of interest" description="Disordered" evidence="1">
    <location>
        <begin position="174"/>
        <end position="206"/>
    </location>
</feature>
<dbReference type="Proteomes" id="UP001497522">
    <property type="component" value="Chromosome 9"/>
</dbReference>
<gene>
    <name evidence="2" type="ORF">CSSPJE1EN2_LOCUS24052</name>
</gene>
<dbReference type="PANTHER" id="PTHR12979">
    <property type="entry name" value="CCR4-NOT TRANSCRIPTION COMPLEX SUBUNIT 10"/>
    <property type="match status" value="1"/>
</dbReference>